<dbReference type="OrthoDB" id="2108802at2759"/>
<dbReference type="RefSeq" id="XP_458530.1">
    <property type="nucleotide sequence ID" value="XM_458530.1"/>
</dbReference>
<organism evidence="5 6">
    <name type="scientific">Debaryomyces hansenii (strain ATCC 36239 / CBS 767 / BCRC 21394 / JCM 1990 / NBRC 0083 / IGC 2968)</name>
    <name type="common">Yeast</name>
    <name type="synonym">Torulaspora hansenii</name>
    <dbReference type="NCBI Taxonomy" id="284592"/>
    <lineage>
        <taxon>Eukaryota</taxon>
        <taxon>Fungi</taxon>
        <taxon>Dikarya</taxon>
        <taxon>Ascomycota</taxon>
        <taxon>Saccharomycotina</taxon>
        <taxon>Pichiomycetes</taxon>
        <taxon>Debaryomycetaceae</taxon>
        <taxon>Debaryomyces</taxon>
    </lineage>
</organism>
<dbReference type="AlphaFoldDB" id="Q6BTE0"/>
<dbReference type="Pfam" id="PF03537">
    <property type="entry name" value="Glyco_hydro_114"/>
    <property type="match status" value="1"/>
</dbReference>
<keyword evidence="6" id="KW-1185">Reference proteome</keyword>
<keyword evidence="3" id="KW-0812">Transmembrane</keyword>
<dbReference type="SUPFAM" id="SSF51445">
    <property type="entry name" value="(Trans)glycosidases"/>
    <property type="match status" value="1"/>
</dbReference>
<evidence type="ECO:0000259" key="4">
    <source>
        <dbReference type="Pfam" id="PF03537"/>
    </source>
</evidence>
<gene>
    <name evidence="5" type="ordered locus">DEHA2D01430g</name>
</gene>
<dbReference type="VEuPathDB" id="FungiDB:DEHA2D01430g"/>
<dbReference type="Gene3D" id="3.20.20.70">
    <property type="entry name" value="Aldolase class I"/>
    <property type="match status" value="1"/>
</dbReference>
<dbReference type="GO" id="GO:0004557">
    <property type="term" value="F:alpha-galactosidase activity"/>
    <property type="evidence" value="ECO:0007669"/>
    <property type="project" value="UniProtKB-EC"/>
</dbReference>
<dbReference type="InterPro" id="IPR013785">
    <property type="entry name" value="Aldolase_TIM"/>
</dbReference>
<protein>
    <recommendedName>
        <fullName evidence="2">alpha-galactosidase</fullName>
        <ecNumber evidence="2">3.2.1.22</ecNumber>
    </recommendedName>
</protein>
<reference evidence="5 6" key="1">
    <citation type="journal article" date="2004" name="Nature">
        <title>Genome evolution in yeasts.</title>
        <authorList>
            <consortium name="Genolevures"/>
            <person name="Dujon B."/>
            <person name="Sherman D."/>
            <person name="Fischer G."/>
            <person name="Durrens P."/>
            <person name="Casaregola S."/>
            <person name="Lafontaine I."/>
            <person name="de Montigny J."/>
            <person name="Marck C."/>
            <person name="Neuveglise C."/>
            <person name="Talla E."/>
            <person name="Goffard N."/>
            <person name="Frangeul L."/>
            <person name="Aigle M."/>
            <person name="Anthouard V."/>
            <person name="Babour A."/>
            <person name="Barbe V."/>
            <person name="Barnay S."/>
            <person name="Blanchin S."/>
            <person name="Beckerich J.M."/>
            <person name="Beyne E."/>
            <person name="Bleykasten C."/>
            <person name="Boisrame A."/>
            <person name="Boyer J."/>
            <person name="Cattolico L."/>
            <person name="Confanioleri F."/>
            <person name="de Daruvar A."/>
            <person name="Despons L."/>
            <person name="Fabre E."/>
            <person name="Fairhead C."/>
            <person name="Ferry-Dumazet H."/>
            <person name="Groppi A."/>
            <person name="Hantraye F."/>
            <person name="Hennequin C."/>
            <person name="Jauniaux N."/>
            <person name="Joyet P."/>
            <person name="Kachouri R."/>
            <person name="Kerrest A."/>
            <person name="Koszul R."/>
            <person name="Lemaire M."/>
            <person name="Lesur I."/>
            <person name="Ma L."/>
            <person name="Muller H."/>
            <person name="Nicaud J.M."/>
            <person name="Nikolski M."/>
            <person name="Oztas S."/>
            <person name="Ozier-Kalogeropoulos O."/>
            <person name="Pellenz S."/>
            <person name="Potier S."/>
            <person name="Richard G.F."/>
            <person name="Straub M.L."/>
            <person name="Suleau A."/>
            <person name="Swennene D."/>
            <person name="Tekaia F."/>
            <person name="Wesolowski-Louvel M."/>
            <person name="Westhof E."/>
            <person name="Wirth B."/>
            <person name="Zeniou-Meyer M."/>
            <person name="Zivanovic I."/>
            <person name="Bolotin-Fukuhara M."/>
            <person name="Thierry A."/>
            <person name="Bouchier C."/>
            <person name="Caudron B."/>
            <person name="Scarpelli C."/>
            <person name="Gaillardin C."/>
            <person name="Weissenbach J."/>
            <person name="Wincker P."/>
            <person name="Souciet J.L."/>
        </authorList>
    </citation>
    <scope>NUCLEOTIDE SEQUENCE [LARGE SCALE GENOMIC DNA]</scope>
    <source>
        <strain evidence="6">ATCC 36239 / CBS 767 / BCRC 21394 / JCM 1990 / NBRC 0083 / IGC 2968</strain>
    </source>
</reference>
<dbReference type="Proteomes" id="UP000000599">
    <property type="component" value="Chromosome D"/>
</dbReference>
<sequence>MNRHVLCRRLTIIICVLFMCAIGLGVGLGVGISQNKRTLEKSKPDLNDPPVASFKKPNLWKPEKGATWQYQLASSFETLVSGVEVYDIDLFENSEKTISNLQKQGKKVICYFSAGSYEDWRPDKKKFAKDDLGKSLDGWKGERWLNVNSQNVRKIMKARLDLAVQKKCDGVEPDNVDGYDNDNGIKLTENDAINYMKFLASEAHHRNLSIGLKNAGSIVKDVVNLVEWSVQEQCIQFGGCKEYQPFIKADKPVFHVEYPKGEDVNNNHNITASKFNKICNNADTHGFSTIVKNMNLDYWIEVCPTP</sequence>
<name>Q6BTE0_DEBHA</name>
<keyword evidence="3" id="KW-1133">Transmembrane helix</keyword>
<evidence type="ECO:0000256" key="2">
    <source>
        <dbReference type="ARBA" id="ARBA00012755"/>
    </source>
</evidence>
<dbReference type="InParanoid" id="Q6BTE0"/>
<dbReference type="HOGENOM" id="CLU_051214_1_1_1"/>
<dbReference type="InterPro" id="IPR004352">
    <property type="entry name" value="GH114_TIM-barrel"/>
</dbReference>
<feature type="domain" description="Glycoside-hydrolase family GH114 TIM-barrel" evidence="4">
    <location>
        <begin position="67"/>
        <end position="298"/>
    </location>
</feature>
<dbReference type="eggNOG" id="ENOG502RCTR">
    <property type="taxonomic scope" value="Eukaryota"/>
</dbReference>
<feature type="transmembrane region" description="Helical" evidence="3">
    <location>
        <begin position="12"/>
        <end position="32"/>
    </location>
</feature>
<dbReference type="InterPro" id="IPR017853">
    <property type="entry name" value="GH"/>
</dbReference>
<keyword evidence="3" id="KW-0472">Membrane</keyword>
<dbReference type="GeneID" id="2901295"/>
<accession>Q6BTE0</accession>
<proteinExistence type="predicted"/>
<dbReference type="KEGG" id="dha:DEHA2D01430g"/>
<dbReference type="PANTHER" id="PTHR35273">
    <property type="entry name" value="ALPHA-1,4 POLYGALACTOSAMINIDASE, PUTATIVE (AFU_ORTHOLOGUE AFUA_3G07890)-RELATED"/>
    <property type="match status" value="1"/>
</dbReference>
<evidence type="ECO:0000313" key="6">
    <source>
        <dbReference type="Proteomes" id="UP000000599"/>
    </source>
</evidence>
<dbReference type="PANTHER" id="PTHR35273:SF2">
    <property type="entry name" value="ALPHA-GALACTOSIDASE"/>
    <property type="match status" value="1"/>
</dbReference>
<dbReference type="OMA" id="EYSECET"/>
<dbReference type="EMBL" id="CR382136">
    <property type="protein sequence ID" value="CAG86662.1"/>
    <property type="molecule type" value="Genomic_DNA"/>
</dbReference>
<evidence type="ECO:0000256" key="1">
    <source>
        <dbReference type="ARBA" id="ARBA00001255"/>
    </source>
</evidence>
<evidence type="ECO:0000256" key="3">
    <source>
        <dbReference type="SAM" id="Phobius"/>
    </source>
</evidence>
<evidence type="ECO:0000313" key="5">
    <source>
        <dbReference type="EMBL" id="CAG86662.1"/>
    </source>
</evidence>
<dbReference type="EC" id="3.2.1.22" evidence="2"/>
<dbReference type="STRING" id="284592.Q6BTE0"/>
<comment type="catalytic activity">
    <reaction evidence="1">
        <text>Hydrolysis of terminal, non-reducing alpha-D-galactose residues in alpha-D-galactosides, including galactose oligosaccharides, galactomannans and galactolipids.</text>
        <dbReference type="EC" id="3.2.1.22"/>
    </reaction>
</comment>